<accession>A0A3E0W4W2</accession>
<reference evidence="1 2" key="1">
    <citation type="submission" date="2017-04" db="EMBL/GenBank/DDBJ databases">
        <title>Comparative genome analysis of Subtercola boreus.</title>
        <authorList>
            <person name="Cho Y.-J."/>
            <person name="Cho A."/>
            <person name="Kim O.-S."/>
            <person name="Lee J.-I."/>
        </authorList>
    </citation>
    <scope>NUCLEOTIDE SEQUENCE [LARGE SCALE GENOMIC DNA]</scope>
    <source>
        <strain evidence="1 2">P27479</strain>
    </source>
</reference>
<name>A0A3E0W4W2_9MICO</name>
<comment type="caution">
    <text evidence="1">The sequence shown here is derived from an EMBL/GenBank/DDBJ whole genome shotgun (WGS) entry which is preliminary data.</text>
</comment>
<sequence>MPGPVILHALDRHPDTQILCRAEPQPQQILQHGAAAAFGLSRAIVIVAALQAQAGAQGVGAERQEV</sequence>
<dbReference type="AlphaFoldDB" id="A0A3E0W4W2"/>
<evidence type="ECO:0000313" key="2">
    <source>
        <dbReference type="Proteomes" id="UP000256541"/>
    </source>
</evidence>
<organism evidence="1 2">
    <name type="scientific">Subtercola boreus</name>
    <dbReference type="NCBI Taxonomy" id="120213"/>
    <lineage>
        <taxon>Bacteria</taxon>
        <taxon>Bacillati</taxon>
        <taxon>Actinomycetota</taxon>
        <taxon>Actinomycetes</taxon>
        <taxon>Micrococcales</taxon>
        <taxon>Microbacteriaceae</taxon>
        <taxon>Subtercola</taxon>
    </lineage>
</organism>
<proteinExistence type="predicted"/>
<protein>
    <submittedName>
        <fullName evidence="1">Uncharacterized protein</fullName>
    </submittedName>
</protein>
<dbReference type="Proteomes" id="UP000256541">
    <property type="component" value="Unassembled WGS sequence"/>
</dbReference>
<dbReference type="EMBL" id="NBXB01000006">
    <property type="protein sequence ID" value="RFA17050.1"/>
    <property type="molecule type" value="Genomic_DNA"/>
</dbReference>
<gene>
    <name evidence="1" type="ORF">B7R22_01810</name>
</gene>
<evidence type="ECO:0000313" key="1">
    <source>
        <dbReference type="EMBL" id="RFA17050.1"/>
    </source>
</evidence>
<dbReference type="RefSeq" id="WP_116410094.1">
    <property type="nucleotide sequence ID" value="NZ_NBXB01000006.1"/>
</dbReference>